<dbReference type="Gene3D" id="3.30.1150.10">
    <property type="match status" value="1"/>
</dbReference>
<dbReference type="GO" id="GO:0019534">
    <property type="term" value="F:toxin transmembrane transporter activity"/>
    <property type="evidence" value="ECO:0007669"/>
    <property type="project" value="InterPro"/>
</dbReference>
<feature type="compositionally biased region" description="Basic and acidic residues" evidence="5">
    <location>
        <begin position="118"/>
        <end position="233"/>
    </location>
</feature>
<keyword evidence="2 6" id="KW-0812">Transmembrane</keyword>
<accession>A0A934SR62</accession>
<evidence type="ECO:0000256" key="4">
    <source>
        <dbReference type="ARBA" id="ARBA00023136"/>
    </source>
</evidence>
<evidence type="ECO:0000313" key="8">
    <source>
        <dbReference type="Proteomes" id="UP000622890"/>
    </source>
</evidence>
<feature type="region of interest" description="Disordered" evidence="5">
    <location>
        <begin position="54"/>
        <end position="259"/>
    </location>
</feature>
<protein>
    <submittedName>
        <fullName evidence="7">Cell envelope integrity protein TolA</fullName>
    </submittedName>
</protein>
<dbReference type="RefSeq" id="WP_200590348.1">
    <property type="nucleotide sequence ID" value="NZ_JAEPBG010000001.1"/>
</dbReference>
<evidence type="ECO:0000256" key="3">
    <source>
        <dbReference type="ARBA" id="ARBA00022989"/>
    </source>
</evidence>
<dbReference type="GO" id="GO:0043213">
    <property type="term" value="P:bacteriocin transport"/>
    <property type="evidence" value="ECO:0007669"/>
    <property type="project" value="InterPro"/>
</dbReference>
<feature type="compositionally biased region" description="Basic and acidic residues" evidence="5">
    <location>
        <begin position="322"/>
        <end position="332"/>
    </location>
</feature>
<keyword evidence="4 6" id="KW-0472">Membrane</keyword>
<comment type="caution">
    <text evidence="7">The sequence shown here is derived from an EMBL/GenBank/DDBJ whole genome shotgun (WGS) entry which is preliminary data.</text>
</comment>
<dbReference type="AlphaFoldDB" id="A0A934SR62"/>
<sequence length="348" mass="38954">MNDATRYHIPKEPGRWRAMTLAAVVHLALVAFLWIGIRWHSETPVAVEAEIWSPQAQQAAPKPEPQPEPEPEPVPKVQEAPKPQPAPPPVEREAARPVEKPVVPDPEIAIEQQRKKRLKEERERRLAEEREEEKRQEEKERLAAQKKQEQQRAEDKRHKEELAKAEEAKERKLEEEKKRKQAELAKQKQEAEEKKRELAEADKKKKLAEAAEKKKRDAAETARAEAVRKEEMSRMLSQAAGSGGSGEAAHSSGPSRGDASYVAKVAGKIRSNTVFNVPDDLAGNPAAEYAVDLLPDGSVRSIRKVKSSGVPGFDEAVRRAIEKSQPFPKDKTGQVPSGFTVSHKPKDQ</sequence>
<feature type="compositionally biased region" description="Basic and acidic residues" evidence="5">
    <location>
        <begin position="90"/>
        <end position="99"/>
    </location>
</feature>
<dbReference type="SUPFAM" id="SSF74653">
    <property type="entry name" value="TolA/TonB C-terminal domain"/>
    <property type="match status" value="1"/>
</dbReference>
<dbReference type="NCBIfam" id="TIGR02794">
    <property type="entry name" value="tolA_full"/>
    <property type="match status" value="1"/>
</dbReference>
<keyword evidence="3 6" id="KW-1133">Transmembrane helix</keyword>
<dbReference type="EMBL" id="JAEPBG010000001">
    <property type="protein sequence ID" value="MBK4733611.1"/>
    <property type="molecule type" value="Genomic_DNA"/>
</dbReference>
<proteinExistence type="predicted"/>
<feature type="compositionally biased region" description="Pro residues" evidence="5">
    <location>
        <begin position="62"/>
        <end position="74"/>
    </location>
</feature>
<dbReference type="GO" id="GO:0016020">
    <property type="term" value="C:membrane"/>
    <property type="evidence" value="ECO:0007669"/>
    <property type="project" value="UniProtKB-SubCell"/>
</dbReference>
<dbReference type="Proteomes" id="UP000622890">
    <property type="component" value="Unassembled WGS sequence"/>
</dbReference>
<evidence type="ECO:0000256" key="2">
    <source>
        <dbReference type="ARBA" id="ARBA00022692"/>
    </source>
</evidence>
<name>A0A934SR62_9BURK</name>
<comment type="subcellular location">
    <subcellularLocation>
        <location evidence="1">Membrane</location>
        <topology evidence="1">Single-pass membrane protein</topology>
    </subcellularLocation>
</comment>
<dbReference type="NCBIfam" id="TIGR01352">
    <property type="entry name" value="tonB_Cterm"/>
    <property type="match status" value="1"/>
</dbReference>
<dbReference type="Pfam" id="PF13103">
    <property type="entry name" value="TonB_2"/>
    <property type="match status" value="1"/>
</dbReference>
<feature type="region of interest" description="Disordered" evidence="5">
    <location>
        <begin position="322"/>
        <end position="348"/>
    </location>
</feature>
<dbReference type="InterPro" id="IPR006260">
    <property type="entry name" value="TonB/TolA_C"/>
</dbReference>
<dbReference type="InterPro" id="IPR014161">
    <property type="entry name" value="Tol-Pal_TolA"/>
</dbReference>
<reference evidence="7" key="1">
    <citation type="submission" date="2021-01" db="EMBL/GenBank/DDBJ databases">
        <title>Genome sequence of strain Noviherbaspirillum sp. DKR-6.</title>
        <authorList>
            <person name="Chaudhary D.K."/>
        </authorList>
    </citation>
    <scope>NUCLEOTIDE SEQUENCE</scope>
    <source>
        <strain evidence="7">DKR-6</strain>
    </source>
</reference>
<organism evidence="7 8">
    <name type="scientific">Noviherbaspirillum pedocola</name>
    <dbReference type="NCBI Taxonomy" id="2801341"/>
    <lineage>
        <taxon>Bacteria</taxon>
        <taxon>Pseudomonadati</taxon>
        <taxon>Pseudomonadota</taxon>
        <taxon>Betaproteobacteria</taxon>
        <taxon>Burkholderiales</taxon>
        <taxon>Oxalobacteraceae</taxon>
        <taxon>Noviherbaspirillum</taxon>
    </lineage>
</organism>
<gene>
    <name evidence="7" type="primary">tolA</name>
    <name evidence="7" type="ORF">JJB74_03180</name>
</gene>
<evidence type="ECO:0000256" key="1">
    <source>
        <dbReference type="ARBA" id="ARBA00004167"/>
    </source>
</evidence>
<evidence type="ECO:0000256" key="6">
    <source>
        <dbReference type="SAM" id="Phobius"/>
    </source>
</evidence>
<keyword evidence="8" id="KW-1185">Reference proteome</keyword>
<evidence type="ECO:0000256" key="5">
    <source>
        <dbReference type="SAM" id="MobiDB-lite"/>
    </source>
</evidence>
<evidence type="ECO:0000313" key="7">
    <source>
        <dbReference type="EMBL" id="MBK4733611.1"/>
    </source>
</evidence>
<feature type="transmembrane region" description="Helical" evidence="6">
    <location>
        <begin position="16"/>
        <end position="37"/>
    </location>
</feature>